<keyword evidence="3" id="KW-1185">Reference proteome</keyword>
<comment type="caution">
    <text evidence="2">The sequence shown here is derived from an EMBL/GenBank/DDBJ whole genome shotgun (WGS) entry which is preliminary data.</text>
</comment>
<name>A0ABT1J9D6_9ACTN</name>
<evidence type="ECO:0000313" key="3">
    <source>
        <dbReference type="Proteomes" id="UP001206483"/>
    </source>
</evidence>
<dbReference type="Proteomes" id="UP001206483">
    <property type="component" value="Unassembled WGS sequence"/>
</dbReference>
<reference evidence="2 3" key="1">
    <citation type="submission" date="2022-06" db="EMBL/GenBank/DDBJ databases">
        <title>Sequencing the genomes of 1000 actinobacteria strains.</title>
        <authorList>
            <person name="Klenk H.-P."/>
        </authorList>
    </citation>
    <scope>NUCLEOTIDE SEQUENCE [LARGE SCALE GENOMIC DNA]</scope>
    <source>
        <strain evidence="2 3">DSM 41656</strain>
    </source>
</reference>
<dbReference type="RefSeq" id="WP_253804427.1">
    <property type="nucleotide sequence ID" value="NZ_BAAAUB010000050.1"/>
</dbReference>
<accession>A0ABT1J9D6</accession>
<sequence length="493" mass="53974">MAEHGDQAAADGDGGSHPLPTAPPLRPSWLDLPEVERQLGCDLLDGHLQDAEREWSSVETSWQCADTLYTHVHCGEFSHLLAIRSSGHVDVLAAFLPTDQVHAVWRMLTCDEAPREPLAQLAWENLAAFDLALRPALRELDAIERVRYEDGLAFVDFARAGGILTPTEAERLVDGHAPDAVRLAPYERESAAERLDLLCRWAAEVDFGGLAARLRPAAGRPAASHDRERDLLEQWWDPPPRKEPAGQDTVEHTCTPRCAALDWRGYRPHANRSDAELHEQLRAARRAVTRATALQVSVDHLDGDALVREAACARGPAATGLRRRTRLLAEAAVLMACAAADVQEARQHALAEREADAAAARMEQGWQRAAGHRARARARAPWSPDPEGDLGLLAEELPRLLENAVADDLLAVPDRLHRLEQEASAWQSLATWCGWWEHGLETELAIRHHTGARPAPPEPVPAVLTGDAVLDLTGPGAARRAAAGRAARCGRRR</sequence>
<protein>
    <submittedName>
        <fullName evidence="2">Uncharacterized protein</fullName>
    </submittedName>
</protein>
<organism evidence="2 3">
    <name type="scientific">Kitasatospora paracochleata</name>
    <dbReference type="NCBI Taxonomy" id="58354"/>
    <lineage>
        <taxon>Bacteria</taxon>
        <taxon>Bacillati</taxon>
        <taxon>Actinomycetota</taxon>
        <taxon>Actinomycetes</taxon>
        <taxon>Kitasatosporales</taxon>
        <taxon>Streptomycetaceae</taxon>
        <taxon>Kitasatospora</taxon>
    </lineage>
</organism>
<evidence type="ECO:0000313" key="2">
    <source>
        <dbReference type="EMBL" id="MCP2314080.1"/>
    </source>
</evidence>
<evidence type="ECO:0000256" key="1">
    <source>
        <dbReference type="SAM" id="MobiDB-lite"/>
    </source>
</evidence>
<feature type="region of interest" description="Disordered" evidence="1">
    <location>
        <begin position="1"/>
        <end position="27"/>
    </location>
</feature>
<dbReference type="EMBL" id="JAMZDX010000008">
    <property type="protein sequence ID" value="MCP2314080.1"/>
    <property type="molecule type" value="Genomic_DNA"/>
</dbReference>
<proteinExistence type="predicted"/>
<gene>
    <name evidence="2" type="ORF">FHR36_007279</name>
</gene>